<evidence type="ECO:0000313" key="5">
    <source>
        <dbReference type="Proteomes" id="UP000789396"/>
    </source>
</evidence>
<dbReference type="SUPFAM" id="SSF52540">
    <property type="entry name" value="P-loop containing nucleoside triphosphate hydrolases"/>
    <property type="match status" value="1"/>
</dbReference>
<proteinExistence type="predicted"/>
<dbReference type="GO" id="GO:0031380">
    <property type="term" value="C:nuclear RNA-directed RNA polymerase complex"/>
    <property type="evidence" value="ECO:0007669"/>
    <property type="project" value="TreeGrafter"/>
</dbReference>
<dbReference type="GO" id="GO:0004386">
    <property type="term" value="F:helicase activity"/>
    <property type="evidence" value="ECO:0007669"/>
    <property type="project" value="InterPro"/>
</dbReference>
<evidence type="ECO:0000313" key="4">
    <source>
        <dbReference type="EMBL" id="CAG8614227.1"/>
    </source>
</evidence>
<dbReference type="CDD" id="cd18808">
    <property type="entry name" value="SF1_C_Upf1"/>
    <property type="match status" value="1"/>
</dbReference>
<dbReference type="EMBL" id="CAJVPZ010009912">
    <property type="protein sequence ID" value="CAG8614227.1"/>
    <property type="molecule type" value="Genomic_DNA"/>
</dbReference>
<organism evidence="4 5">
    <name type="scientific">Racocetra fulgida</name>
    <dbReference type="NCBI Taxonomy" id="60492"/>
    <lineage>
        <taxon>Eukaryota</taxon>
        <taxon>Fungi</taxon>
        <taxon>Fungi incertae sedis</taxon>
        <taxon>Mucoromycota</taxon>
        <taxon>Glomeromycotina</taxon>
        <taxon>Glomeromycetes</taxon>
        <taxon>Diversisporales</taxon>
        <taxon>Gigasporaceae</taxon>
        <taxon>Racocetra</taxon>
    </lineage>
</organism>
<evidence type="ECO:0000256" key="1">
    <source>
        <dbReference type="SAM" id="MobiDB-lite"/>
    </source>
</evidence>
<dbReference type="PANTHER" id="PTHR10887:SF341">
    <property type="entry name" value="NFX1-TYPE ZINC FINGER-CONTAINING PROTEIN 1"/>
    <property type="match status" value="1"/>
</dbReference>
<accession>A0A9N9CVQ1</accession>
<dbReference type="InterPro" id="IPR041679">
    <property type="entry name" value="DNA2/NAM7-like_C"/>
</dbReference>
<keyword evidence="5" id="KW-1185">Reference proteome</keyword>
<protein>
    <submittedName>
        <fullName evidence="4">15877_t:CDS:1</fullName>
    </submittedName>
</protein>
<feature type="non-terminal residue" evidence="4">
    <location>
        <position position="1"/>
    </location>
</feature>
<dbReference type="InterPro" id="IPR047187">
    <property type="entry name" value="SF1_C_Upf1"/>
</dbReference>
<reference evidence="4" key="1">
    <citation type="submission" date="2021-06" db="EMBL/GenBank/DDBJ databases">
        <authorList>
            <person name="Kallberg Y."/>
            <person name="Tangrot J."/>
            <person name="Rosling A."/>
        </authorList>
    </citation>
    <scope>NUCLEOTIDE SEQUENCE</scope>
    <source>
        <strain evidence="4">IN212</strain>
    </source>
</reference>
<feature type="domain" description="DNA2/NAM7 helicase-like C-terminal" evidence="3">
    <location>
        <begin position="599"/>
        <end position="770"/>
    </location>
</feature>
<dbReference type="Gene3D" id="3.40.50.300">
    <property type="entry name" value="P-loop containing nucleotide triphosphate hydrolases"/>
    <property type="match status" value="3"/>
</dbReference>
<sequence>GGKAGQWSASGLNERCGEEEERNLNERSNGPVLPRLKYRFDIKSEEEKSVDKTGFRSIPLIPTPEELLDDRRIDLPINKIEESYESIDEYLETHYSLMREDFIRSLRVGIQRLRNPDKVDKDKDRNTDIRIYEHTMKFAIVASRPLELLGKPYDLQVEVSFKPEDAEFVWPEKGYTMVESTTYFEAYRHIMNVLQNLDPKSLPFKSQIVDLVTDIDEPEYLKRRHPVYEFKNISSFEKIKENYGTSRIDISKEWPPLEILDTSLHSSQYEALKQMLTKRLALIQGPPGTGKTYVGLTAVQLLIENTSGTIMIACQTNHALDQFLEGIQKFEPKIVRLGSRSQNEEIKKLTLFEIRRELKLSDQESTFNPDANRLFRERKMLEKEMKPLLEEIHNPCVTMEFIQKEGILTEKQIASLKEDDDDWVTTAEFQGVDEGKTVSGEYVIVRSDTFVASTYVNEDDLKKYMDYENLSNVPQYVRAAMHNKWRQKRLDFVNNKLYELNKKYSKLCEQIKYERIREDLMILKDARVVGMTTTAAAKYHELIMNLEPKILIVEEAAETVESHIITALTPTIEHLILIGDHKQLRPNISVHELAEKHFLDVSLFERLTKKLDYTPLTEQRRMRKEISKLLEPIYGDTLTITDHESVKEYPRIPGLFHDLFFFDHQEEESSVKDSTSKINKFEAQLCAKFACFLANGGIEPEKIMYSSQRKEIKKVLRDESRKVEVDEAVKDIHVSSVDGFQGEENDVIILSLVRSRDPRCGIGFLSVSNRDACGQSLMLFCQKHSNFETGLDGLPKQLVITSVTWAGDIPSSGGCARKCEEIMACGH</sequence>
<feature type="region of interest" description="Disordered" evidence="1">
    <location>
        <begin position="1"/>
        <end position="31"/>
    </location>
</feature>
<dbReference type="InterPro" id="IPR045055">
    <property type="entry name" value="DNA2/NAM7-like"/>
</dbReference>
<dbReference type="CDD" id="cd17936">
    <property type="entry name" value="EEXXEc_NFX1"/>
    <property type="match status" value="1"/>
</dbReference>
<name>A0A9N9CVQ1_9GLOM</name>
<dbReference type="InterPro" id="IPR027417">
    <property type="entry name" value="P-loop_NTPase"/>
</dbReference>
<dbReference type="GO" id="GO:0031048">
    <property type="term" value="P:regulatory ncRNA-mediated heterochromatin formation"/>
    <property type="evidence" value="ECO:0007669"/>
    <property type="project" value="TreeGrafter"/>
</dbReference>
<evidence type="ECO:0000259" key="3">
    <source>
        <dbReference type="Pfam" id="PF13087"/>
    </source>
</evidence>
<dbReference type="Pfam" id="PF13086">
    <property type="entry name" value="AAA_11"/>
    <property type="match status" value="1"/>
</dbReference>
<dbReference type="InterPro" id="IPR041677">
    <property type="entry name" value="DNA2/NAM7_AAA_11"/>
</dbReference>
<dbReference type="AlphaFoldDB" id="A0A9N9CVQ1"/>
<dbReference type="Proteomes" id="UP000789396">
    <property type="component" value="Unassembled WGS sequence"/>
</dbReference>
<feature type="domain" description="DNA2/NAM7 helicase helicase" evidence="2">
    <location>
        <begin position="264"/>
        <end position="587"/>
    </location>
</feature>
<gene>
    <name evidence="4" type="ORF">RFULGI_LOCUS7102</name>
</gene>
<dbReference type="PANTHER" id="PTHR10887">
    <property type="entry name" value="DNA2/NAM7 HELICASE FAMILY"/>
    <property type="match status" value="1"/>
</dbReference>
<dbReference type="OrthoDB" id="2352992at2759"/>
<evidence type="ECO:0000259" key="2">
    <source>
        <dbReference type="Pfam" id="PF13086"/>
    </source>
</evidence>
<dbReference type="Pfam" id="PF13087">
    <property type="entry name" value="AAA_12"/>
    <property type="match status" value="1"/>
</dbReference>
<feature type="non-terminal residue" evidence="4">
    <location>
        <position position="827"/>
    </location>
</feature>
<comment type="caution">
    <text evidence="4">The sequence shown here is derived from an EMBL/GenBank/DDBJ whole genome shotgun (WGS) entry which is preliminary data.</text>
</comment>